<dbReference type="InterPro" id="IPR013740">
    <property type="entry name" value="Redoxin"/>
</dbReference>
<feature type="signal peptide" evidence="1">
    <location>
        <begin position="1"/>
        <end position="20"/>
    </location>
</feature>
<evidence type="ECO:0000313" key="3">
    <source>
        <dbReference type="EMBL" id="MFD0983995.1"/>
    </source>
</evidence>
<evidence type="ECO:0000256" key="1">
    <source>
        <dbReference type="SAM" id="SignalP"/>
    </source>
</evidence>
<proteinExistence type="predicted"/>
<organism evidence="3 4">
    <name type="scientific">Flavobacterium myungsuense</name>
    <dbReference type="NCBI Taxonomy" id="651823"/>
    <lineage>
        <taxon>Bacteria</taxon>
        <taxon>Pseudomonadati</taxon>
        <taxon>Bacteroidota</taxon>
        <taxon>Flavobacteriia</taxon>
        <taxon>Flavobacteriales</taxon>
        <taxon>Flavobacteriaceae</taxon>
        <taxon>Flavobacterium</taxon>
    </lineage>
</organism>
<dbReference type="PROSITE" id="PS51352">
    <property type="entry name" value="THIOREDOXIN_2"/>
    <property type="match status" value="1"/>
</dbReference>
<dbReference type="PANTHER" id="PTHR42852">
    <property type="entry name" value="THIOL:DISULFIDE INTERCHANGE PROTEIN DSBE"/>
    <property type="match status" value="1"/>
</dbReference>
<evidence type="ECO:0000313" key="4">
    <source>
        <dbReference type="Proteomes" id="UP001597051"/>
    </source>
</evidence>
<reference evidence="4" key="1">
    <citation type="journal article" date="2019" name="Int. J. Syst. Evol. Microbiol.">
        <title>The Global Catalogue of Microorganisms (GCM) 10K type strain sequencing project: providing services to taxonomists for standard genome sequencing and annotation.</title>
        <authorList>
            <consortium name="The Broad Institute Genomics Platform"/>
            <consortium name="The Broad Institute Genome Sequencing Center for Infectious Disease"/>
            <person name="Wu L."/>
            <person name="Ma J."/>
        </authorList>
    </citation>
    <scope>NUCLEOTIDE SEQUENCE [LARGE SCALE GENOMIC DNA]</scope>
    <source>
        <strain evidence="4">CECT 7649</strain>
    </source>
</reference>
<dbReference type="CDD" id="cd02966">
    <property type="entry name" value="TlpA_like_family"/>
    <property type="match status" value="1"/>
</dbReference>
<dbReference type="RefSeq" id="WP_379756486.1">
    <property type="nucleotide sequence ID" value="NZ_JBHSYB010000025.1"/>
</dbReference>
<dbReference type="InterPro" id="IPR013766">
    <property type="entry name" value="Thioredoxin_domain"/>
</dbReference>
<dbReference type="InterPro" id="IPR036249">
    <property type="entry name" value="Thioredoxin-like_sf"/>
</dbReference>
<name>A0ABW3J1P0_9FLAO</name>
<feature type="chain" id="PRO_5046165071" evidence="1">
    <location>
        <begin position="21"/>
        <end position="247"/>
    </location>
</feature>
<evidence type="ECO:0000259" key="2">
    <source>
        <dbReference type="PROSITE" id="PS51352"/>
    </source>
</evidence>
<feature type="domain" description="Thioredoxin" evidence="2">
    <location>
        <begin position="84"/>
        <end position="247"/>
    </location>
</feature>
<dbReference type="Gene3D" id="3.40.30.10">
    <property type="entry name" value="Glutaredoxin"/>
    <property type="match status" value="1"/>
</dbReference>
<dbReference type="Proteomes" id="UP001597051">
    <property type="component" value="Unassembled WGS sequence"/>
</dbReference>
<dbReference type="EMBL" id="JBHTIZ010000013">
    <property type="protein sequence ID" value="MFD0983995.1"/>
    <property type="molecule type" value="Genomic_DNA"/>
</dbReference>
<dbReference type="SUPFAM" id="SSF52833">
    <property type="entry name" value="Thioredoxin-like"/>
    <property type="match status" value="1"/>
</dbReference>
<gene>
    <name evidence="3" type="ORF">ACFQ0S_05835</name>
</gene>
<dbReference type="InterPro" id="IPR050553">
    <property type="entry name" value="Thioredoxin_ResA/DsbE_sf"/>
</dbReference>
<dbReference type="PANTHER" id="PTHR42852:SF17">
    <property type="entry name" value="THIOREDOXIN-LIKE PROTEIN HI_1115"/>
    <property type="match status" value="1"/>
</dbReference>
<keyword evidence="1" id="KW-0732">Signal</keyword>
<accession>A0ABW3J1P0</accession>
<keyword evidence="4" id="KW-1185">Reference proteome</keyword>
<sequence>MKLNFLLLTTLSILTSVAFGQTKYIKTNEGEIVDTVTYSKLKDAQVEKMKSIFPTKDIKIVIKDNFKEIKRTKDSLIYTYKWDIKIGDPKVKESKSFEPDDYMDKEFHLPNLRTLDNKKISINDLKGKPTLINFWFTTCKPCIEEMPVLSGIKTQLKDSVNFIAITFETSEKVKAFYKKHKFSFTQIANAKKFTDSMNMEAFPVNIFLDKNGVVKKIESGIPYILDDKKKMKMGDGKEFVAALRELL</sequence>
<comment type="caution">
    <text evidence="3">The sequence shown here is derived from an EMBL/GenBank/DDBJ whole genome shotgun (WGS) entry which is preliminary data.</text>
</comment>
<dbReference type="Pfam" id="PF08534">
    <property type="entry name" value="Redoxin"/>
    <property type="match status" value="1"/>
</dbReference>
<protein>
    <submittedName>
        <fullName evidence="3">TlpA family protein disulfide reductase</fullName>
    </submittedName>
</protein>